<sequence>MTRILFSLLFVLSLSTTVYSQTKLKSKLIASSCDVGGRCTGSSYCTACSNCSRCKHCSQNGGSCGVCAGGSSASNFTSSSSGGSKSTKRKKSSSSSTASRYSSASYGLYGNEATSTPANEELSYDTVLTVITPILNVRSGPGKDYPVLVKLEKGEYVRCIETTTSDWVKVEVVGIGTEGYVYRKNLK</sequence>
<evidence type="ECO:0000313" key="4">
    <source>
        <dbReference type="EMBL" id="ESU28697.1"/>
    </source>
</evidence>
<dbReference type="PATRIC" id="fig|1341181.4.peg.1269"/>
<feature type="domain" description="SH3b" evidence="3">
    <location>
        <begin position="125"/>
        <end position="187"/>
    </location>
</feature>
<evidence type="ECO:0000256" key="1">
    <source>
        <dbReference type="SAM" id="MobiDB-lite"/>
    </source>
</evidence>
<evidence type="ECO:0000259" key="3">
    <source>
        <dbReference type="PROSITE" id="PS51781"/>
    </source>
</evidence>
<evidence type="ECO:0000313" key="5">
    <source>
        <dbReference type="Proteomes" id="UP000018004"/>
    </source>
</evidence>
<proteinExistence type="predicted"/>
<dbReference type="STRING" id="1341181.FLJC2902T_12880"/>
<keyword evidence="5" id="KW-1185">Reference proteome</keyword>
<dbReference type="EMBL" id="AVGG01000005">
    <property type="protein sequence ID" value="ESU28697.1"/>
    <property type="molecule type" value="Genomic_DNA"/>
</dbReference>
<feature type="compositionally biased region" description="Low complexity" evidence="1">
    <location>
        <begin position="74"/>
        <end position="85"/>
    </location>
</feature>
<feature type="chain" id="PRO_5004750867" description="SH3b domain-containing protein" evidence="2">
    <location>
        <begin position="21"/>
        <end position="187"/>
    </location>
</feature>
<dbReference type="Pfam" id="PF08239">
    <property type="entry name" value="SH3_3"/>
    <property type="match status" value="1"/>
</dbReference>
<gene>
    <name evidence="4" type="ORF">FLJC2902T_12880</name>
</gene>
<dbReference type="Proteomes" id="UP000018004">
    <property type="component" value="Unassembled WGS sequence"/>
</dbReference>
<feature type="signal peptide" evidence="2">
    <location>
        <begin position="1"/>
        <end position="20"/>
    </location>
</feature>
<dbReference type="OrthoDB" id="1189825at2"/>
<dbReference type="Gene3D" id="2.30.30.40">
    <property type="entry name" value="SH3 Domains"/>
    <property type="match status" value="1"/>
</dbReference>
<dbReference type="PROSITE" id="PS51781">
    <property type="entry name" value="SH3B"/>
    <property type="match status" value="1"/>
</dbReference>
<organism evidence="4 5">
    <name type="scientific">Flavobacterium limnosediminis JC2902</name>
    <dbReference type="NCBI Taxonomy" id="1341181"/>
    <lineage>
        <taxon>Bacteria</taxon>
        <taxon>Pseudomonadati</taxon>
        <taxon>Bacteroidota</taxon>
        <taxon>Flavobacteriia</taxon>
        <taxon>Flavobacteriales</taxon>
        <taxon>Flavobacteriaceae</taxon>
        <taxon>Flavobacterium</taxon>
    </lineage>
</organism>
<evidence type="ECO:0000256" key="2">
    <source>
        <dbReference type="SAM" id="SignalP"/>
    </source>
</evidence>
<dbReference type="AlphaFoldDB" id="V6SR94"/>
<reference evidence="4 5" key="1">
    <citation type="submission" date="2013-08" db="EMBL/GenBank/DDBJ databases">
        <title>Flavobacterium limnosediminis JC2902 genome sequencing.</title>
        <authorList>
            <person name="Lee K."/>
            <person name="Yi H."/>
            <person name="Park S."/>
            <person name="Chun J."/>
        </authorList>
    </citation>
    <scope>NUCLEOTIDE SEQUENCE [LARGE SCALE GENOMIC DNA]</scope>
    <source>
        <strain evidence="4 5">JC2902</strain>
    </source>
</reference>
<feature type="region of interest" description="Disordered" evidence="1">
    <location>
        <begin position="74"/>
        <end position="101"/>
    </location>
</feature>
<dbReference type="InterPro" id="IPR003646">
    <property type="entry name" value="SH3-like_bac-type"/>
</dbReference>
<dbReference type="eggNOG" id="ENOG50332D2">
    <property type="taxonomic scope" value="Bacteria"/>
</dbReference>
<dbReference type="RefSeq" id="WP_023578933.1">
    <property type="nucleotide sequence ID" value="NZ_AVGG01000005.1"/>
</dbReference>
<accession>V6SR94</accession>
<keyword evidence="2" id="KW-0732">Signal</keyword>
<name>V6SR94_9FLAO</name>
<protein>
    <recommendedName>
        <fullName evidence="3">SH3b domain-containing protein</fullName>
    </recommendedName>
</protein>
<comment type="caution">
    <text evidence="4">The sequence shown here is derived from an EMBL/GenBank/DDBJ whole genome shotgun (WGS) entry which is preliminary data.</text>
</comment>